<proteinExistence type="predicted"/>
<accession>D4DHP0</accession>
<gene>
    <name evidence="2" type="ORF">TRV_06696</name>
</gene>
<evidence type="ECO:0000313" key="2">
    <source>
        <dbReference type="EMBL" id="EFE38647.1"/>
    </source>
</evidence>
<keyword evidence="1" id="KW-0677">Repeat</keyword>
<dbReference type="HOGENOM" id="CLU_019319_0_0_1"/>
<evidence type="ECO:0000256" key="1">
    <source>
        <dbReference type="ARBA" id="ARBA00022737"/>
    </source>
</evidence>
<dbReference type="KEGG" id="tve:TRV_06696"/>
<organism evidence="2 3">
    <name type="scientific">Trichophyton verrucosum (strain HKI 0517)</name>
    <dbReference type="NCBI Taxonomy" id="663202"/>
    <lineage>
        <taxon>Eukaryota</taxon>
        <taxon>Fungi</taxon>
        <taxon>Dikarya</taxon>
        <taxon>Ascomycota</taxon>
        <taxon>Pezizomycotina</taxon>
        <taxon>Eurotiomycetes</taxon>
        <taxon>Eurotiomycetidae</taxon>
        <taxon>Onygenales</taxon>
        <taxon>Arthrodermataceae</taxon>
        <taxon>Trichophyton</taxon>
    </lineage>
</organism>
<comment type="caution">
    <text evidence="2">The sequence shown here is derived from an EMBL/GenBank/DDBJ whole genome shotgun (WGS) entry which is preliminary data.</text>
</comment>
<sequence>MAGMFNTFLTNKPFVASRCYRHFLSSARSRSHSFRPLLSSQRRHIFSFPSIRRVTETNTGKHNDASEYGSKPMVQLVHALEQQSRPPPPFILATGFMRFIDKRLGQVTLTRYQAELLLRTFQHILSVPSKDPQGSLREFLELENFEYTLEALARADFTPDAAELVNDLARIAMGQIRRIRERTPELTPEPGLEVFKSYITVLSSTGFSADALKLTITYWKTTPDLSNGLSLWANIMKGFAKESRRLGAEQNTPSKVTMVLEKMKECGITLDTERQEQLISMLADSNYSHTIKTVAELPIEKSTATNVHLLKFALRHAMYSWAATIVSSFPSYPTPETRDALLLFSFLRGRSSDSVCKQLDEMTAKNPEIRTTMSIDMINMIIEYANLHKQAIIAQQAIQVARVWNLTPNARTFVLQIHSLVYSGQITEAAELFQSLSPDVEFDLSDVDFLNDFIKQLCLVENSSIDFDTVNTLVDILQGVGGRFDPMTLSTLCKSLLHRGDLEGVSTLLRPIIDTFDPLELQKIRLPFLDYIKDMDQTVDSAWEVYELLNLAIPTTPVSTRTMIMNIFFERQRPDLACLVFGHMRQKGDPNIRPNSYTYARCFQGIAKCADSASLQLVHNMLKLDLQVAPTTKIRNSLMLAYAACGLADQAMRIFRHILHSEEGPSERTLVIFFRVCESYGNGREEATKMMEKLKSMDILINDEVYNAYVGALGGHCELELAVQAIKQMESQTGSAPTTLTLVNLYNSLPYQFWKDQAEEWAQVAYPELWKTIGQSGRTTDEDGIQNLNIDSLSVHLQSFLAPRAATTLTVSQLQRPAIRSKYRNIDASTIVRKSKSTKAKILNMDDPSSGIQADVLASRL</sequence>
<dbReference type="PANTHER" id="PTHR47933">
    <property type="entry name" value="PENTATRICOPEPTIDE REPEAT-CONTAINING PROTEIN 1, MITOCHONDRIAL"/>
    <property type="match status" value="1"/>
</dbReference>
<reference evidence="3" key="1">
    <citation type="journal article" date="2011" name="Genome Biol.">
        <title>Comparative and functional genomics provide insights into the pathogenicity of dermatophytic fungi.</title>
        <authorList>
            <person name="Burmester A."/>
            <person name="Shelest E."/>
            <person name="Gloeckner G."/>
            <person name="Heddergott C."/>
            <person name="Schindler S."/>
            <person name="Staib P."/>
            <person name="Heidel A."/>
            <person name="Felder M."/>
            <person name="Petzold A."/>
            <person name="Szafranski K."/>
            <person name="Feuermann M."/>
            <person name="Pedruzzi I."/>
            <person name="Priebe S."/>
            <person name="Groth M."/>
            <person name="Winkler R."/>
            <person name="Li W."/>
            <person name="Kniemeyer O."/>
            <person name="Schroeckh V."/>
            <person name="Hertweck C."/>
            <person name="Hube B."/>
            <person name="White T.C."/>
            <person name="Platzer M."/>
            <person name="Guthke R."/>
            <person name="Heitman J."/>
            <person name="Woestemeyer J."/>
            <person name="Zipfel P.F."/>
            <person name="Monod M."/>
            <person name="Brakhage A.A."/>
        </authorList>
    </citation>
    <scope>NUCLEOTIDE SEQUENCE [LARGE SCALE GENOMIC DNA]</scope>
    <source>
        <strain evidence="3">HKI 0517</strain>
    </source>
</reference>
<dbReference type="EMBL" id="ACYE01000382">
    <property type="protein sequence ID" value="EFE38647.1"/>
    <property type="molecule type" value="Genomic_DNA"/>
</dbReference>
<dbReference type="OrthoDB" id="185373at2759"/>
<protein>
    <submittedName>
        <fullName evidence="2">Mitochondrial respiratory complex I chaperone (Cia84), putative</fullName>
    </submittedName>
</protein>
<evidence type="ECO:0000313" key="3">
    <source>
        <dbReference type="Proteomes" id="UP000008383"/>
    </source>
</evidence>
<name>D4DHP0_TRIVH</name>
<keyword evidence="3" id="KW-1185">Reference proteome</keyword>
<dbReference type="GO" id="GO:0003729">
    <property type="term" value="F:mRNA binding"/>
    <property type="evidence" value="ECO:0007669"/>
    <property type="project" value="TreeGrafter"/>
</dbReference>
<dbReference type="InterPro" id="IPR051240">
    <property type="entry name" value="Mito_RNA-Proc/Resp"/>
</dbReference>
<dbReference type="InterPro" id="IPR011990">
    <property type="entry name" value="TPR-like_helical_dom_sf"/>
</dbReference>
<dbReference type="GeneID" id="9577614"/>
<dbReference type="Proteomes" id="UP000008383">
    <property type="component" value="Unassembled WGS sequence"/>
</dbReference>
<dbReference type="AlphaFoldDB" id="D4DHP0"/>
<dbReference type="Gene3D" id="1.25.40.10">
    <property type="entry name" value="Tetratricopeptide repeat domain"/>
    <property type="match status" value="1"/>
</dbReference>
<dbReference type="RefSeq" id="XP_003019292.1">
    <property type="nucleotide sequence ID" value="XM_003019246.1"/>
</dbReference>
<dbReference type="PANTHER" id="PTHR47933:SF40">
    <property type="entry name" value="PENTATRICOPEPTIDE REPEAT-CONTAINING PROTEIN 1, MITOCHONDRIAL-RELATED"/>
    <property type="match status" value="1"/>
</dbReference>